<dbReference type="InterPro" id="IPR007518">
    <property type="entry name" value="MINDY"/>
</dbReference>
<dbReference type="KEGG" id="ago:AGOS_AFL071C"/>
<evidence type="ECO:0000313" key="4">
    <source>
        <dbReference type="Proteomes" id="UP000000591"/>
    </source>
</evidence>
<feature type="compositionally biased region" description="Basic residues" evidence="1">
    <location>
        <begin position="347"/>
        <end position="357"/>
    </location>
</feature>
<organism evidence="3 4">
    <name type="scientific">Eremothecium gossypii (strain ATCC 10895 / CBS 109.51 / FGSC 9923 / NRRL Y-1056)</name>
    <name type="common">Yeast</name>
    <name type="synonym">Ashbya gossypii</name>
    <dbReference type="NCBI Taxonomy" id="284811"/>
    <lineage>
        <taxon>Eukaryota</taxon>
        <taxon>Fungi</taxon>
        <taxon>Dikarya</taxon>
        <taxon>Ascomycota</taxon>
        <taxon>Saccharomycotina</taxon>
        <taxon>Saccharomycetes</taxon>
        <taxon>Saccharomycetales</taxon>
        <taxon>Saccharomycetaceae</taxon>
        <taxon>Eremothecium</taxon>
    </lineage>
</organism>
<dbReference type="Pfam" id="PF04424">
    <property type="entry name" value="MINDY_DUB"/>
    <property type="match status" value="1"/>
</dbReference>
<reference evidence="4" key="2">
    <citation type="journal article" date="2013" name="G3 (Bethesda)">
        <title>Genomes of Ashbya fungi isolated from insects reveal four mating-type loci, numerous translocations, lack of transposons, and distinct gene duplications.</title>
        <authorList>
            <person name="Dietrich F.S."/>
            <person name="Voegeli S."/>
            <person name="Kuo S."/>
            <person name="Philippsen P."/>
        </authorList>
    </citation>
    <scope>GENOME REANNOTATION</scope>
    <source>
        <strain evidence="4">ATCC 10895 / CBS 109.51 / FGSC 9923 / NRRL Y-1056</strain>
    </source>
</reference>
<dbReference type="Proteomes" id="UP000000591">
    <property type="component" value="Chromosome VI"/>
</dbReference>
<proteinExistence type="predicted"/>
<dbReference type="GO" id="GO:0004843">
    <property type="term" value="F:cysteine-type deubiquitinase activity"/>
    <property type="evidence" value="ECO:0007669"/>
    <property type="project" value="InterPro"/>
</dbReference>
<dbReference type="GO" id="GO:1990380">
    <property type="term" value="F:K48-linked deubiquitinase activity"/>
    <property type="evidence" value="ECO:0000318"/>
    <property type="project" value="GO_Central"/>
</dbReference>
<dbReference type="STRING" id="284811.Q754Y2"/>
<dbReference type="RefSeq" id="NP_985477.2">
    <property type="nucleotide sequence ID" value="NM_210831.2"/>
</dbReference>
<feature type="domain" description="MINDY deubiquitinase" evidence="2">
    <location>
        <begin position="4"/>
        <end position="261"/>
    </location>
</feature>
<protein>
    <submittedName>
        <fullName evidence="3">AFL071Cp</fullName>
    </submittedName>
</protein>
<evidence type="ECO:0000259" key="2">
    <source>
        <dbReference type="Pfam" id="PF04424"/>
    </source>
</evidence>
<dbReference type="PANTHER" id="PTHR18063:SF6">
    <property type="entry name" value="UBIQUITIN CARBOXYL-TERMINAL HYDROLASE"/>
    <property type="match status" value="1"/>
</dbReference>
<keyword evidence="4" id="KW-1185">Reference proteome</keyword>
<gene>
    <name evidence="3" type="ORF">AGOS_AFL071C</name>
</gene>
<sequence>MSLTFATKGITVNGRPSRILLQNENGPCALIALSNVLLLSPNYAETTSQLRNLAQAPTVTLRDLVAVLADIAMQLGGDSHRDMDRMLELLPKLQTGLLIDPAFNGTFREGDEMALFRMFQVGLVHTWLMDVSQAPQDYSRLSQCSYEEAQRLLVEAYDIQQGSVASEKADQLLQDAHILRSFLSRSATQMTSYGLQHLKRVLPEGAYAVLFRNDHFATICKQEGELFILVTDLGYQYRHDIVWQSLSYPDGSEDTFYTGDFVPTRLEDDSSLFPDTAAGEDPFADKNATFSAPSLPPDSAFLTDEELARHLQQEEDGLYVRSLQRQQERSHRRPAPDPPARNASRASRTKTKSKNTKRKICIIM</sequence>
<dbReference type="PANTHER" id="PTHR18063">
    <property type="entry name" value="NF-E2 INDUCIBLE PROTEIN"/>
    <property type="match status" value="1"/>
</dbReference>
<dbReference type="HOGENOM" id="CLU_022566_0_0_1"/>
<dbReference type="EMBL" id="AE016819">
    <property type="protein sequence ID" value="AAS53301.2"/>
    <property type="molecule type" value="Genomic_DNA"/>
</dbReference>
<name>Q754Y2_EREGS</name>
<dbReference type="AlphaFoldDB" id="Q754Y2"/>
<dbReference type="GO" id="GO:0016807">
    <property type="term" value="F:cysteine-type carboxypeptidase activity"/>
    <property type="evidence" value="ECO:0000318"/>
    <property type="project" value="GO_Central"/>
</dbReference>
<dbReference type="OrthoDB" id="10261212at2759"/>
<dbReference type="OMA" id="GVEMSIF"/>
<accession>Q754Y2</accession>
<feature type="region of interest" description="Disordered" evidence="1">
    <location>
        <begin position="323"/>
        <end position="357"/>
    </location>
</feature>
<dbReference type="GO" id="GO:0071944">
    <property type="term" value="C:cell periphery"/>
    <property type="evidence" value="ECO:0000318"/>
    <property type="project" value="GO_Central"/>
</dbReference>
<dbReference type="InterPro" id="IPR033979">
    <property type="entry name" value="MINDY_domain"/>
</dbReference>
<dbReference type="InParanoid" id="Q754Y2"/>
<evidence type="ECO:0000256" key="1">
    <source>
        <dbReference type="SAM" id="MobiDB-lite"/>
    </source>
</evidence>
<dbReference type="eggNOG" id="KOG2427">
    <property type="taxonomic scope" value="Eukaryota"/>
</dbReference>
<evidence type="ECO:0000313" key="3">
    <source>
        <dbReference type="EMBL" id="AAS53301.2"/>
    </source>
</evidence>
<dbReference type="GeneID" id="4621706"/>
<reference evidence="3 4" key="1">
    <citation type="journal article" date="2004" name="Science">
        <title>The Ashbya gossypii genome as a tool for mapping the ancient Saccharomyces cerevisiae genome.</title>
        <authorList>
            <person name="Dietrich F.S."/>
            <person name="Voegeli S."/>
            <person name="Brachat S."/>
            <person name="Lerch A."/>
            <person name="Gates K."/>
            <person name="Steiner S."/>
            <person name="Mohr C."/>
            <person name="Pohlmann R."/>
            <person name="Luedi P."/>
            <person name="Choi S."/>
            <person name="Wing R.A."/>
            <person name="Flavier A."/>
            <person name="Gaffney T.D."/>
            <person name="Philippsen P."/>
        </authorList>
    </citation>
    <scope>NUCLEOTIDE SEQUENCE [LARGE SCALE GENOMIC DNA]</scope>
    <source>
        <strain evidence="4">ATCC 10895 / CBS 109.51 / FGSC 9923 / NRRL Y-1056</strain>
    </source>
</reference>
<dbReference type="FunCoup" id="Q754Y2">
    <property type="interactions" value="283"/>
</dbReference>